<gene>
    <name evidence="1" type="ORF">GCM10022207_79560</name>
</gene>
<organism evidence="1 2">
    <name type="scientific">Streptomyces lannensis</name>
    <dbReference type="NCBI Taxonomy" id="766498"/>
    <lineage>
        <taxon>Bacteria</taxon>
        <taxon>Bacillati</taxon>
        <taxon>Actinomycetota</taxon>
        <taxon>Actinomycetes</taxon>
        <taxon>Kitasatosporales</taxon>
        <taxon>Streptomycetaceae</taxon>
        <taxon>Streptomyces</taxon>
    </lineage>
</organism>
<dbReference type="EMBL" id="BAAAZA010000041">
    <property type="protein sequence ID" value="GAA3899066.1"/>
    <property type="molecule type" value="Genomic_DNA"/>
</dbReference>
<accession>A0ABP7LE37</accession>
<name>A0ABP7LE37_9ACTN</name>
<evidence type="ECO:0000313" key="2">
    <source>
        <dbReference type="Proteomes" id="UP001501563"/>
    </source>
</evidence>
<dbReference type="Proteomes" id="UP001501563">
    <property type="component" value="Unassembled WGS sequence"/>
</dbReference>
<dbReference type="RefSeq" id="WP_345553817.1">
    <property type="nucleotide sequence ID" value="NZ_BAAAZA010000041.1"/>
</dbReference>
<comment type="caution">
    <text evidence="1">The sequence shown here is derived from an EMBL/GenBank/DDBJ whole genome shotgun (WGS) entry which is preliminary data.</text>
</comment>
<protein>
    <submittedName>
        <fullName evidence="1">Uncharacterized protein</fullName>
    </submittedName>
</protein>
<reference evidence="2" key="1">
    <citation type="journal article" date="2019" name="Int. J. Syst. Evol. Microbiol.">
        <title>The Global Catalogue of Microorganisms (GCM) 10K type strain sequencing project: providing services to taxonomists for standard genome sequencing and annotation.</title>
        <authorList>
            <consortium name="The Broad Institute Genomics Platform"/>
            <consortium name="The Broad Institute Genome Sequencing Center for Infectious Disease"/>
            <person name="Wu L."/>
            <person name="Ma J."/>
        </authorList>
    </citation>
    <scope>NUCLEOTIDE SEQUENCE [LARGE SCALE GENOMIC DNA]</scope>
    <source>
        <strain evidence="2">JCM 16578</strain>
    </source>
</reference>
<proteinExistence type="predicted"/>
<evidence type="ECO:0000313" key="1">
    <source>
        <dbReference type="EMBL" id="GAA3899066.1"/>
    </source>
</evidence>
<keyword evidence="2" id="KW-1185">Reference proteome</keyword>
<sequence>MSARVVVYPPSESGGRRVTVDGQHLGTVFSLHDLAVFLERAGLEGWDELDVVVHTELIEWRGGGPDVWER</sequence>